<dbReference type="PROSITE" id="PS50110">
    <property type="entry name" value="RESPONSE_REGULATORY"/>
    <property type="match status" value="1"/>
</dbReference>
<proteinExistence type="predicted"/>
<evidence type="ECO:0000259" key="5">
    <source>
        <dbReference type="PROSITE" id="PS50110"/>
    </source>
</evidence>
<feature type="modified residue" description="4-aspartylphosphate" evidence="4">
    <location>
        <position position="58"/>
    </location>
</feature>
<dbReference type="InterPro" id="IPR016032">
    <property type="entry name" value="Sig_transdc_resp-reg_C-effctor"/>
</dbReference>
<comment type="caution">
    <text evidence="7">The sequence shown here is derived from an EMBL/GenBank/DDBJ whole genome shotgun (WGS) entry which is preliminary data.</text>
</comment>
<dbReference type="SUPFAM" id="SSF46894">
    <property type="entry name" value="C-terminal effector domain of the bipartite response regulators"/>
    <property type="match status" value="1"/>
</dbReference>
<dbReference type="Gene3D" id="1.10.10.10">
    <property type="entry name" value="Winged helix-like DNA-binding domain superfamily/Winged helix DNA-binding domain"/>
    <property type="match status" value="1"/>
</dbReference>
<evidence type="ECO:0000256" key="1">
    <source>
        <dbReference type="ARBA" id="ARBA00023015"/>
    </source>
</evidence>
<feature type="domain" description="Response regulatory" evidence="5">
    <location>
        <begin position="4"/>
        <end position="122"/>
    </location>
</feature>
<dbReference type="PANTHER" id="PTHR43214">
    <property type="entry name" value="TWO-COMPONENT RESPONSE REGULATOR"/>
    <property type="match status" value="1"/>
</dbReference>
<evidence type="ECO:0000313" key="8">
    <source>
        <dbReference type="Proteomes" id="UP001071478"/>
    </source>
</evidence>
<dbReference type="EMBL" id="JAPMKU010000001">
    <property type="protein sequence ID" value="MCX7467631.1"/>
    <property type="molecule type" value="Genomic_DNA"/>
</dbReference>
<evidence type="ECO:0000313" key="7">
    <source>
        <dbReference type="EMBL" id="MCX7467631.1"/>
    </source>
</evidence>
<dbReference type="PRINTS" id="PR00038">
    <property type="entry name" value="HTHLUXR"/>
</dbReference>
<dbReference type="InterPro" id="IPR011006">
    <property type="entry name" value="CheY-like_superfamily"/>
</dbReference>
<evidence type="ECO:0000313" key="9">
    <source>
        <dbReference type="Proteomes" id="UP001081709"/>
    </source>
</evidence>
<dbReference type="SUPFAM" id="SSF52172">
    <property type="entry name" value="CheY-like"/>
    <property type="match status" value="1"/>
</dbReference>
<sequence length="219" mass="23743">MSVRVVAVDDHDVALAGIRSVLAGSDECSLVGCFPDVTELIAFLDSADAPVVDLVLLDLRLRDSSDPYDNVSRLRKRGLKVLVFSAMESPFLMRRAMLADVNGLVQKSVDVTELIGAIRIAAVDGTYATSDWASLIDSHPLEHALDLTDRQLQILTSYAAGMTADSVARATGLKTPTVQDHLNRIREKYSEAGRQGGSKVDLYRVAQEDGYLPGPLEND</sequence>
<dbReference type="PANTHER" id="PTHR43214:SF41">
    <property type="entry name" value="NITRATE_NITRITE RESPONSE REGULATOR PROTEIN NARP"/>
    <property type="match status" value="1"/>
</dbReference>
<dbReference type="Proteomes" id="UP001081709">
    <property type="component" value="Unassembled WGS sequence"/>
</dbReference>
<dbReference type="Gene3D" id="3.40.50.2300">
    <property type="match status" value="1"/>
</dbReference>
<evidence type="ECO:0000256" key="2">
    <source>
        <dbReference type="ARBA" id="ARBA00023125"/>
    </source>
</evidence>
<keyword evidence="4" id="KW-0597">Phosphoprotein</keyword>
<organism evidence="7 8">
    <name type="scientific">Corynebacterium pygosceleis</name>
    <dbReference type="NCBI Taxonomy" id="2800406"/>
    <lineage>
        <taxon>Bacteria</taxon>
        <taxon>Bacillati</taxon>
        <taxon>Actinomycetota</taxon>
        <taxon>Actinomycetes</taxon>
        <taxon>Mycobacteriales</taxon>
        <taxon>Corynebacteriaceae</taxon>
        <taxon>Corynebacterium</taxon>
    </lineage>
</organism>
<name>A0A9Q4GHZ4_9CORY</name>
<dbReference type="GO" id="GO:0006355">
    <property type="term" value="P:regulation of DNA-templated transcription"/>
    <property type="evidence" value="ECO:0007669"/>
    <property type="project" value="InterPro"/>
</dbReference>
<dbReference type="InterPro" id="IPR039420">
    <property type="entry name" value="WalR-like"/>
</dbReference>
<dbReference type="SMART" id="SM00448">
    <property type="entry name" value="REC"/>
    <property type="match status" value="1"/>
</dbReference>
<dbReference type="InterPro" id="IPR036388">
    <property type="entry name" value="WH-like_DNA-bd_sf"/>
</dbReference>
<dbReference type="PROSITE" id="PS00622">
    <property type="entry name" value="HTH_LUXR_1"/>
    <property type="match status" value="1"/>
</dbReference>
<dbReference type="AlphaFoldDB" id="A0A9Q4GHZ4"/>
<accession>A0A9Q4GHZ4</accession>
<dbReference type="RefSeq" id="WP_200255249.1">
    <property type="nucleotide sequence ID" value="NZ_JAENIQ020000002.1"/>
</dbReference>
<keyword evidence="2" id="KW-0238">DNA-binding</keyword>
<evidence type="ECO:0000313" key="6">
    <source>
        <dbReference type="EMBL" id="MCX7443897.1"/>
    </source>
</evidence>
<gene>
    <name evidence="6" type="ORF">OS125_01385</name>
    <name evidence="7" type="ORF">OS129_01860</name>
</gene>
<dbReference type="InterPro" id="IPR000792">
    <property type="entry name" value="Tscrpt_reg_LuxR_C"/>
</dbReference>
<dbReference type="Proteomes" id="UP001071478">
    <property type="component" value="Unassembled WGS sequence"/>
</dbReference>
<keyword evidence="1" id="KW-0805">Transcription regulation</keyword>
<reference evidence="7" key="1">
    <citation type="submission" date="2022-11" db="EMBL/GenBank/DDBJ databases">
        <title>Corynebacterium sp. isolated from Penguins.</title>
        <authorList>
            <person name="Sedlar K."/>
            <person name="Svec P."/>
        </authorList>
    </citation>
    <scope>NUCLEOTIDE SEQUENCE</scope>
    <source>
        <strain evidence="6">P7003</strain>
        <strain evidence="7">P7374</strain>
    </source>
</reference>
<dbReference type="EMBL" id="JAPMKV010000001">
    <property type="protein sequence ID" value="MCX7443897.1"/>
    <property type="molecule type" value="Genomic_DNA"/>
</dbReference>
<evidence type="ECO:0000256" key="4">
    <source>
        <dbReference type="PROSITE-ProRule" id="PRU00169"/>
    </source>
</evidence>
<dbReference type="Pfam" id="PF00196">
    <property type="entry name" value="GerE"/>
    <property type="match status" value="1"/>
</dbReference>
<dbReference type="Pfam" id="PF00072">
    <property type="entry name" value="Response_reg"/>
    <property type="match status" value="1"/>
</dbReference>
<dbReference type="GO" id="GO:0000160">
    <property type="term" value="P:phosphorelay signal transduction system"/>
    <property type="evidence" value="ECO:0007669"/>
    <property type="project" value="InterPro"/>
</dbReference>
<protein>
    <submittedName>
        <fullName evidence="7">Response regulator</fullName>
    </submittedName>
</protein>
<keyword evidence="3" id="KW-0804">Transcription</keyword>
<dbReference type="InterPro" id="IPR001789">
    <property type="entry name" value="Sig_transdc_resp-reg_receiver"/>
</dbReference>
<evidence type="ECO:0000256" key="3">
    <source>
        <dbReference type="ARBA" id="ARBA00023163"/>
    </source>
</evidence>
<dbReference type="GO" id="GO:0003677">
    <property type="term" value="F:DNA binding"/>
    <property type="evidence" value="ECO:0007669"/>
    <property type="project" value="UniProtKB-KW"/>
</dbReference>
<keyword evidence="9" id="KW-1185">Reference proteome</keyword>